<dbReference type="PROSITE" id="PS50893">
    <property type="entry name" value="ABC_TRANSPORTER_2"/>
    <property type="match status" value="1"/>
</dbReference>
<feature type="domain" description="ABC transporter" evidence="9">
    <location>
        <begin position="6"/>
        <end position="236"/>
    </location>
</feature>
<organism evidence="10">
    <name type="scientific">anaerobic digester metagenome</name>
    <dbReference type="NCBI Taxonomy" id="1263854"/>
    <lineage>
        <taxon>unclassified sequences</taxon>
        <taxon>metagenomes</taxon>
        <taxon>ecological metagenomes</taxon>
    </lineage>
</organism>
<dbReference type="CDD" id="cd03225">
    <property type="entry name" value="ABC_cobalt_CbiO_domain1"/>
    <property type="match status" value="1"/>
</dbReference>
<evidence type="ECO:0000259" key="9">
    <source>
        <dbReference type="PROSITE" id="PS50893"/>
    </source>
</evidence>
<reference evidence="10" key="1">
    <citation type="submission" date="2019-03" db="EMBL/GenBank/DDBJ databases">
        <authorList>
            <person name="Hao L."/>
        </authorList>
    </citation>
    <scope>NUCLEOTIDE SEQUENCE</scope>
</reference>
<dbReference type="GO" id="GO:0042626">
    <property type="term" value="F:ATPase-coupled transmembrane transporter activity"/>
    <property type="evidence" value="ECO:0007669"/>
    <property type="project" value="TreeGrafter"/>
</dbReference>
<keyword evidence="6" id="KW-0067">ATP-binding</keyword>
<evidence type="ECO:0000256" key="1">
    <source>
        <dbReference type="ARBA" id="ARBA00004236"/>
    </source>
</evidence>
<protein>
    <submittedName>
        <fullName evidence="10">Putative enzyme</fullName>
        <ecNumber evidence="10">3.6.3.-</ecNumber>
    </submittedName>
</protein>
<keyword evidence="7" id="KW-1278">Translocase</keyword>
<dbReference type="InterPro" id="IPR003439">
    <property type="entry name" value="ABC_transporter-like_ATP-bd"/>
</dbReference>
<dbReference type="InterPro" id="IPR027417">
    <property type="entry name" value="P-loop_NTPase"/>
</dbReference>
<keyword evidence="10" id="KW-0378">Hydrolase</keyword>
<gene>
    <name evidence="10" type="ORF">SCFA_270062</name>
</gene>
<evidence type="ECO:0000256" key="4">
    <source>
        <dbReference type="ARBA" id="ARBA00022475"/>
    </source>
</evidence>
<dbReference type="EMBL" id="CAADRM010000089">
    <property type="protein sequence ID" value="VFU14292.1"/>
    <property type="molecule type" value="Genomic_DNA"/>
</dbReference>
<dbReference type="InterPro" id="IPR003593">
    <property type="entry name" value="AAA+_ATPase"/>
</dbReference>
<evidence type="ECO:0000256" key="8">
    <source>
        <dbReference type="ARBA" id="ARBA00023136"/>
    </source>
</evidence>
<keyword evidence="4" id="KW-1003">Cell membrane</keyword>
<dbReference type="PROSITE" id="PS00211">
    <property type="entry name" value="ABC_TRANSPORTER_1"/>
    <property type="match status" value="1"/>
</dbReference>
<dbReference type="Pfam" id="PF00005">
    <property type="entry name" value="ABC_tran"/>
    <property type="match status" value="1"/>
</dbReference>
<evidence type="ECO:0000256" key="6">
    <source>
        <dbReference type="ARBA" id="ARBA00022840"/>
    </source>
</evidence>
<dbReference type="PANTHER" id="PTHR43553:SF24">
    <property type="entry name" value="ENERGY-COUPLING FACTOR TRANSPORTER ATP-BINDING PROTEIN ECFA1"/>
    <property type="match status" value="1"/>
</dbReference>
<dbReference type="AlphaFoldDB" id="A0A485LZ41"/>
<keyword evidence="8" id="KW-0472">Membrane</keyword>
<sequence length="253" mass="27800">MSHHIVELKNLTYVYPDGTTGICDASVRITHGESVAIIGPNGAGKSTLLLHLNGFLWPSSGSVRIGDAPLTKETIRDVRRTVGMVFQDPDDQLFMPTIHDDVAFGPYNLGLPNEEVEERVNSALSRMGIMHLKDKPPYRLSAGEKRRAAIATVLSMMPDILVMDEPSTGLDPFGRRQLIGILKEFTHTKIIATHDLDLVADLCERAIIIHDGRIKADGPTADIFRDEALLHECGLEKPFSMQSCPICSPVPKP</sequence>
<dbReference type="GO" id="GO:0016887">
    <property type="term" value="F:ATP hydrolysis activity"/>
    <property type="evidence" value="ECO:0007669"/>
    <property type="project" value="InterPro"/>
</dbReference>
<dbReference type="SMART" id="SM00382">
    <property type="entry name" value="AAA"/>
    <property type="match status" value="1"/>
</dbReference>
<evidence type="ECO:0000256" key="7">
    <source>
        <dbReference type="ARBA" id="ARBA00022967"/>
    </source>
</evidence>
<dbReference type="FunFam" id="3.40.50.300:FF:000224">
    <property type="entry name" value="Energy-coupling factor transporter ATP-binding protein EcfA"/>
    <property type="match status" value="1"/>
</dbReference>
<dbReference type="GO" id="GO:0043190">
    <property type="term" value="C:ATP-binding cassette (ABC) transporter complex"/>
    <property type="evidence" value="ECO:0007669"/>
    <property type="project" value="TreeGrafter"/>
</dbReference>
<name>A0A485LZ41_9ZZZZ</name>
<evidence type="ECO:0000256" key="2">
    <source>
        <dbReference type="ARBA" id="ARBA00005417"/>
    </source>
</evidence>
<dbReference type="GO" id="GO:0005524">
    <property type="term" value="F:ATP binding"/>
    <property type="evidence" value="ECO:0007669"/>
    <property type="project" value="UniProtKB-KW"/>
</dbReference>
<dbReference type="SUPFAM" id="SSF52540">
    <property type="entry name" value="P-loop containing nucleoside triphosphate hydrolases"/>
    <property type="match status" value="1"/>
</dbReference>
<proteinExistence type="inferred from homology"/>
<dbReference type="InterPro" id="IPR050095">
    <property type="entry name" value="ECF_ABC_transporter_ATP-bd"/>
</dbReference>
<evidence type="ECO:0000256" key="5">
    <source>
        <dbReference type="ARBA" id="ARBA00022741"/>
    </source>
</evidence>
<comment type="subcellular location">
    <subcellularLocation>
        <location evidence="1">Cell membrane</location>
    </subcellularLocation>
</comment>
<evidence type="ECO:0000256" key="3">
    <source>
        <dbReference type="ARBA" id="ARBA00022448"/>
    </source>
</evidence>
<dbReference type="EC" id="3.6.3.-" evidence="10"/>
<dbReference type="InterPro" id="IPR015856">
    <property type="entry name" value="ABC_transpr_CbiO/EcfA_su"/>
</dbReference>
<dbReference type="InterPro" id="IPR017871">
    <property type="entry name" value="ABC_transporter-like_CS"/>
</dbReference>
<accession>A0A485LZ41</accession>
<evidence type="ECO:0000313" key="10">
    <source>
        <dbReference type="EMBL" id="VFU14292.1"/>
    </source>
</evidence>
<dbReference type="Gene3D" id="3.40.50.300">
    <property type="entry name" value="P-loop containing nucleotide triphosphate hydrolases"/>
    <property type="match status" value="1"/>
</dbReference>
<comment type="similarity">
    <text evidence="2">Belongs to the ABC transporter superfamily.</text>
</comment>
<keyword evidence="3" id="KW-0813">Transport</keyword>
<keyword evidence="5" id="KW-0547">Nucleotide-binding</keyword>
<dbReference type="PANTHER" id="PTHR43553">
    <property type="entry name" value="HEAVY METAL TRANSPORTER"/>
    <property type="match status" value="1"/>
</dbReference>